<dbReference type="InterPro" id="IPR010987">
    <property type="entry name" value="Glutathione-S-Trfase_C-like"/>
</dbReference>
<dbReference type="CDD" id="cd00299">
    <property type="entry name" value="GST_C_family"/>
    <property type="match status" value="1"/>
</dbReference>
<dbReference type="Gene3D" id="3.40.30.10">
    <property type="entry name" value="Glutaredoxin"/>
    <property type="match status" value="1"/>
</dbReference>
<evidence type="ECO:0000313" key="4">
    <source>
        <dbReference type="Proteomes" id="UP000238220"/>
    </source>
</evidence>
<protein>
    <submittedName>
        <fullName evidence="3">Glutathione S-transferase</fullName>
    </submittedName>
</protein>
<dbReference type="Pfam" id="PF13417">
    <property type="entry name" value="GST_N_3"/>
    <property type="match status" value="1"/>
</dbReference>
<gene>
    <name evidence="3" type="ORF">C3942_05470</name>
</gene>
<dbReference type="SUPFAM" id="SSF52833">
    <property type="entry name" value="Thioredoxin-like"/>
    <property type="match status" value="1"/>
</dbReference>
<reference evidence="3 4" key="1">
    <citation type="submission" date="2018-02" db="EMBL/GenBank/DDBJ databases">
        <title>Genome sequencing of Solimonas sp. HR-BB.</title>
        <authorList>
            <person name="Lee Y."/>
            <person name="Jeon C.O."/>
        </authorList>
    </citation>
    <scope>NUCLEOTIDE SEQUENCE [LARGE SCALE GENOMIC DNA]</scope>
    <source>
        <strain evidence="3 4">HR-BB</strain>
    </source>
</reference>
<dbReference type="InterPro" id="IPR040079">
    <property type="entry name" value="Glutathione_S-Trfase"/>
</dbReference>
<name>A0A2S5TJF7_9GAMM</name>
<feature type="domain" description="GST N-terminal" evidence="1">
    <location>
        <begin position="2"/>
        <end position="84"/>
    </location>
</feature>
<dbReference type="SUPFAM" id="SSF47616">
    <property type="entry name" value="GST C-terminal domain-like"/>
    <property type="match status" value="1"/>
</dbReference>
<dbReference type="Pfam" id="PF00043">
    <property type="entry name" value="GST_C"/>
    <property type="match status" value="1"/>
</dbReference>
<dbReference type="CDD" id="cd00570">
    <property type="entry name" value="GST_N_family"/>
    <property type="match status" value="1"/>
</dbReference>
<dbReference type="InterPro" id="IPR036282">
    <property type="entry name" value="Glutathione-S-Trfase_C_sf"/>
</dbReference>
<dbReference type="InterPro" id="IPR004045">
    <property type="entry name" value="Glutathione_S-Trfase_N"/>
</dbReference>
<dbReference type="AlphaFoldDB" id="A0A2S5TJF7"/>
<evidence type="ECO:0000313" key="3">
    <source>
        <dbReference type="EMBL" id="PPE75126.1"/>
    </source>
</evidence>
<dbReference type="GO" id="GO:0005737">
    <property type="term" value="C:cytoplasm"/>
    <property type="evidence" value="ECO:0007669"/>
    <property type="project" value="TreeGrafter"/>
</dbReference>
<dbReference type="RefSeq" id="WP_104229352.1">
    <property type="nucleotide sequence ID" value="NZ_PSNW01000002.1"/>
</dbReference>
<dbReference type="InterPro" id="IPR036249">
    <property type="entry name" value="Thioredoxin-like_sf"/>
</dbReference>
<organism evidence="3 4">
    <name type="scientific">Solimonas fluminis</name>
    <dbReference type="NCBI Taxonomy" id="2086571"/>
    <lineage>
        <taxon>Bacteria</taxon>
        <taxon>Pseudomonadati</taxon>
        <taxon>Pseudomonadota</taxon>
        <taxon>Gammaproteobacteria</taxon>
        <taxon>Nevskiales</taxon>
        <taxon>Nevskiaceae</taxon>
        <taxon>Solimonas</taxon>
    </lineage>
</organism>
<comment type="caution">
    <text evidence="3">The sequence shown here is derived from an EMBL/GenBank/DDBJ whole genome shotgun (WGS) entry which is preliminary data.</text>
</comment>
<dbReference type="PANTHER" id="PTHR43968">
    <property type="match status" value="1"/>
</dbReference>
<dbReference type="PROSITE" id="PS50405">
    <property type="entry name" value="GST_CTER"/>
    <property type="match status" value="1"/>
</dbReference>
<feature type="domain" description="GST C-terminal" evidence="2">
    <location>
        <begin position="90"/>
        <end position="216"/>
    </location>
</feature>
<evidence type="ECO:0000259" key="1">
    <source>
        <dbReference type="PROSITE" id="PS50404"/>
    </source>
</evidence>
<dbReference type="OrthoDB" id="9782992at2"/>
<proteinExistence type="predicted"/>
<dbReference type="SFLD" id="SFLDS00019">
    <property type="entry name" value="Glutathione_Transferase_(cytos"/>
    <property type="match status" value="1"/>
</dbReference>
<keyword evidence="4" id="KW-1185">Reference proteome</keyword>
<dbReference type="InterPro" id="IPR050983">
    <property type="entry name" value="GST_Omega/HSP26"/>
</dbReference>
<sequence>MTALTLHLHPLSSYCHKVLIGLYEKGIPFEPRTVNLGDPAERKAHAALWPTAKIPLLEDRAAGRVVPETSIMLEYLDQRHSGGPALFPADPERRMQARLWDRLFDQYVMTPMQRIVADRLRPEDRRDELNVTEARQLLDMAYAMAEKQLAVQAWAAGPDFTVADCAAAPALFYAHIVHPFAPELKALPAYFERLLQRASVQRVLQEARPWFRYFPYADRMPARFLEG</sequence>
<evidence type="ECO:0000259" key="2">
    <source>
        <dbReference type="PROSITE" id="PS50405"/>
    </source>
</evidence>
<keyword evidence="3" id="KW-0808">Transferase</keyword>
<dbReference type="PANTHER" id="PTHR43968:SF6">
    <property type="entry name" value="GLUTATHIONE S-TRANSFERASE OMEGA"/>
    <property type="match status" value="1"/>
</dbReference>
<dbReference type="PROSITE" id="PS50404">
    <property type="entry name" value="GST_NTER"/>
    <property type="match status" value="1"/>
</dbReference>
<accession>A0A2S5TJF7</accession>
<dbReference type="SFLD" id="SFLDG00358">
    <property type="entry name" value="Main_(cytGST)"/>
    <property type="match status" value="1"/>
</dbReference>
<dbReference type="GO" id="GO:0016740">
    <property type="term" value="F:transferase activity"/>
    <property type="evidence" value="ECO:0007669"/>
    <property type="project" value="UniProtKB-KW"/>
</dbReference>
<dbReference type="Gene3D" id="1.20.1050.10">
    <property type="match status" value="1"/>
</dbReference>
<dbReference type="InterPro" id="IPR004046">
    <property type="entry name" value="GST_C"/>
</dbReference>
<dbReference type="Proteomes" id="UP000238220">
    <property type="component" value="Unassembled WGS sequence"/>
</dbReference>
<dbReference type="EMBL" id="PSNW01000002">
    <property type="protein sequence ID" value="PPE75126.1"/>
    <property type="molecule type" value="Genomic_DNA"/>
</dbReference>